<gene>
    <name evidence="2" type="ORF">EVAR_20532_1</name>
</gene>
<evidence type="ECO:0000313" key="3">
    <source>
        <dbReference type="Proteomes" id="UP000299102"/>
    </source>
</evidence>
<evidence type="ECO:0000256" key="1">
    <source>
        <dbReference type="SAM" id="MobiDB-lite"/>
    </source>
</evidence>
<feature type="compositionally biased region" description="Low complexity" evidence="1">
    <location>
        <begin position="23"/>
        <end position="69"/>
    </location>
</feature>
<comment type="caution">
    <text evidence="2">The sequence shown here is derived from an EMBL/GenBank/DDBJ whole genome shotgun (WGS) entry which is preliminary data.</text>
</comment>
<sequence>MASIIHNKSTRARSDRRPGDHGSAGADPVAAAPALSAPTPAAASSRATPPTFSTQISSSQPSGRAAAVAGAQAAHPLALAAAGRAPSADQVLFLLLAVDTYLHTPHYFTQLITDR</sequence>
<proteinExistence type="predicted"/>
<dbReference type="AlphaFoldDB" id="A0A4C1VN28"/>
<name>A0A4C1VN28_EUMVA</name>
<protein>
    <submittedName>
        <fullName evidence="2">Uncharacterized protein</fullName>
    </submittedName>
</protein>
<dbReference type="EMBL" id="BGZK01000363">
    <property type="protein sequence ID" value="GBP39304.1"/>
    <property type="molecule type" value="Genomic_DNA"/>
</dbReference>
<keyword evidence="3" id="KW-1185">Reference proteome</keyword>
<feature type="region of interest" description="Disordered" evidence="1">
    <location>
        <begin position="1"/>
        <end position="69"/>
    </location>
</feature>
<organism evidence="2 3">
    <name type="scientific">Eumeta variegata</name>
    <name type="common">Bagworm moth</name>
    <name type="synonym">Eumeta japonica</name>
    <dbReference type="NCBI Taxonomy" id="151549"/>
    <lineage>
        <taxon>Eukaryota</taxon>
        <taxon>Metazoa</taxon>
        <taxon>Ecdysozoa</taxon>
        <taxon>Arthropoda</taxon>
        <taxon>Hexapoda</taxon>
        <taxon>Insecta</taxon>
        <taxon>Pterygota</taxon>
        <taxon>Neoptera</taxon>
        <taxon>Endopterygota</taxon>
        <taxon>Lepidoptera</taxon>
        <taxon>Glossata</taxon>
        <taxon>Ditrysia</taxon>
        <taxon>Tineoidea</taxon>
        <taxon>Psychidae</taxon>
        <taxon>Oiketicinae</taxon>
        <taxon>Eumeta</taxon>
    </lineage>
</organism>
<dbReference type="Proteomes" id="UP000299102">
    <property type="component" value="Unassembled WGS sequence"/>
</dbReference>
<evidence type="ECO:0000313" key="2">
    <source>
        <dbReference type="EMBL" id="GBP39304.1"/>
    </source>
</evidence>
<accession>A0A4C1VN28</accession>
<reference evidence="2 3" key="1">
    <citation type="journal article" date="2019" name="Commun. Biol.">
        <title>The bagworm genome reveals a unique fibroin gene that provides high tensile strength.</title>
        <authorList>
            <person name="Kono N."/>
            <person name="Nakamura H."/>
            <person name="Ohtoshi R."/>
            <person name="Tomita M."/>
            <person name="Numata K."/>
            <person name="Arakawa K."/>
        </authorList>
    </citation>
    <scope>NUCLEOTIDE SEQUENCE [LARGE SCALE GENOMIC DNA]</scope>
</reference>